<name>A0ABP8KS37_9BACT</name>
<dbReference type="Proteomes" id="UP001500936">
    <property type="component" value="Unassembled WGS sequence"/>
</dbReference>
<feature type="transmembrane region" description="Helical" evidence="1">
    <location>
        <begin position="93"/>
        <end position="111"/>
    </location>
</feature>
<reference evidence="3" key="1">
    <citation type="journal article" date="2019" name="Int. J. Syst. Evol. Microbiol.">
        <title>The Global Catalogue of Microorganisms (GCM) 10K type strain sequencing project: providing services to taxonomists for standard genome sequencing and annotation.</title>
        <authorList>
            <consortium name="The Broad Institute Genomics Platform"/>
            <consortium name="The Broad Institute Genome Sequencing Center for Infectious Disease"/>
            <person name="Wu L."/>
            <person name="Ma J."/>
        </authorList>
    </citation>
    <scope>NUCLEOTIDE SEQUENCE [LARGE SCALE GENOMIC DNA]</scope>
    <source>
        <strain evidence="3">JCM 17925</strain>
    </source>
</reference>
<comment type="caution">
    <text evidence="2">The sequence shown here is derived from an EMBL/GenBank/DDBJ whole genome shotgun (WGS) entry which is preliminary data.</text>
</comment>
<evidence type="ECO:0000313" key="2">
    <source>
        <dbReference type="EMBL" id="GAA4414950.1"/>
    </source>
</evidence>
<keyword evidence="1" id="KW-1133">Transmembrane helix</keyword>
<sequence length="114" mass="12386">MITQEQQKEGAELLKTLAHKAWESSTFKEQLIKNPITTIESVTGQKVQSGVNIIVDDQTDTSKIYLNIPRRVEISELELSDEQLEMVAGGTDLIGGIIVGVVVVAGGYFLGKAL</sequence>
<dbReference type="InterPro" id="IPR022513">
    <property type="entry name" value="TOMM_pelo"/>
</dbReference>
<dbReference type="NCBIfam" id="TIGR03793">
    <property type="entry name" value="leader_NHLP"/>
    <property type="match status" value="1"/>
</dbReference>
<dbReference type="RefSeq" id="WP_345270284.1">
    <property type="nucleotide sequence ID" value="NZ_BAABHB010000012.1"/>
</dbReference>
<keyword evidence="3" id="KW-1185">Reference proteome</keyword>
<evidence type="ECO:0000256" key="1">
    <source>
        <dbReference type="SAM" id="Phobius"/>
    </source>
</evidence>
<protein>
    <recommendedName>
        <fullName evidence="4">NHLP leader peptide domain-containing protein</fullName>
    </recommendedName>
</protein>
<evidence type="ECO:0000313" key="3">
    <source>
        <dbReference type="Proteomes" id="UP001500936"/>
    </source>
</evidence>
<dbReference type="SUPFAM" id="SSF56209">
    <property type="entry name" value="Nitrile hydratase alpha chain"/>
    <property type="match status" value="1"/>
</dbReference>
<dbReference type="InterPro" id="IPR036648">
    <property type="entry name" value="CN_Hdrase_a/SCN_Hdrase_g_sf"/>
</dbReference>
<keyword evidence="1" id="KW-0812">Transmembrane</keyword>
<dbReference type="Gene3D" id="3.90.330.10">
    <property type="entry name" value="Nitrile hydratase alpha /Thiocyanate hydrolase gamma"/>
    <property type="match status" value="1"/>
</dbReference>
<gene>
    <name evidence="2" type="ORF">GCM10023187_45020</name>
</gene>
<organism evidence="2 3">
    <name type="scientific">Nibrella viscosa</name>
    <dbReference type="NCBI Taxonomy" id="1084524"/>
    <lineage>
        <taxon>Bacteria</taxon>
        <taxon>Pseudomonadati</taxon>
        <taxon>Bacteroidota</taxon>
        <taxon>Cytophagia</taxon>
        <taxon>Cytophagales</taxon>
        <taxon>Spirosomataceae</taxon>
        <taxon>Nibrella</taxon>
    </lineage>
</organism>
<accession>A0ABP8KS37</accession>
<dbReference type="EMBL" id="BAABHB010000012">
    <property type="protein sequence ID" value="GAA4414950.1"/>
    <property type="molecule type" value="Genomic_DNA"/>
</dbReference>
<evidence type="ECO:0008006" key="4">
    <source>
        <dbReference type="Google" id="ProtNLM"/>
    </source>
</evidence>
<proteinExistence type="predicted"/>
<keyword evidence="1" id="KW-0472">Membrane</keyword>